<dbReference type="Gene3D" id="3.30.60.270">
    <property type="match status" value="1"/>
</dbReference>
<evidence type="ECO:0000256" key="3">
    <source>
        <dbReference type="ARBA" id="ARBA00023136"/>
    </source>
</evidence>
<proteinExistence type="predicted"/>
<dbReference type="Gene3D" id="2.10.70.80">
    <property type="match status" value="1"/>
</dbReference>
<dbReference type="Pfam" id="PF15901">
    <property type="entry name" value="Sortilin_C"/>
    <property type="match status" value="1"/>
</dbReference>
<organism evidence="8">
    <name type="scientific">Tetraselmis sp. GSL018</name>
    <dbReference type="NCBI Taxonomy" id="582737"/>
    <lineage>
        <taxon>Eukaryota</taxon>
        <taxon>Viridiplantae</taxon>
        <taxon>Chlorophyta</taxon>
        <taxon>core chlorophytes</taxon>
        <taxon>Chlorodendrophyceae</taxon>
        <taxon>Chlorodendrales</taxon>
        <taxon>Chlorodendraceae</taxon>
        <taxon>Tetraselmis</taxon>
    </lineage>
</organism>
<dbReference type="GO" id="GO:0006892">
    <property type="term" value="P:post-Golgi vesicle-mediated transport"/>
    <property type="evidence" value="ECO:0007669"/>
    <property type="project" value="TreeGrafter"/>
</dbReference>
<keyword evidence="8" id="KW-0378">Hydrolase</keyword>
<keyword evidence="2" id="KW-0677">Repeat</keyword>
<keyword evidence="4" id="KW-0325">Glycoprotein</keyword>
<comment type="subcellular location">
    <subcellularLocation>
        <location evidence="1">Membrane</location>
    </subcellularLocation>
</comment>
<dbReference type="InterPro" id="IPR031778">
    <property type="entry name" value="Sortilin_N"/>
</dbReference>
<evidence type="ECO:0000259" key="7">
    <source>
        <dbReference type="SMART" id="SM00602"/>
    </source>
</evidence>
<dbReference type="InterPro" id="IPR006581">
    <property type="entry name" value="VPS10"/>
</dbReference>
<keyword evidence="3 5" id="KW-0472">Membrane</keyword>
<dbReference type="PROSITE" id="PS51257">
    <property type="entry name" value="PROKAR_LIPOPROTEIN"/>
    <property type="match status" value="1"/>
</dbReference>
<dbReference type="InterPro" id="IPR031777">
    <property type="entry name" value="Sortilin_C"/>
</dbReference>
<dbReference type="EMBL" id="GBEZ01023020">
    <property type="protein sequence ID" value="JAC63844.1"/>
    <property type="molecule type" value="Transcribed_RNA"/>
</dbReference>
<evidence type="ECO:0000256" key="2">
    <source>
        <dbReference type="ARBA" id="ARBA00022737"/>
    </source>
</evidence>
<keyword evidence="5" id="KW-1133">Transmembrane helix</keyword>
<dbReference type="PANTHER" id="PTHR12106:SF27">
    <property type="entry name" value="SORTILIN-RELATED RECEPTOR"/>
    <property type="match status" value="1"/>
</dbReference>
<gene>
    <name evidence="8" type="ORF">TSPGSL018_19631</name>
</gene>
<dbReference type="PANTHER" id="PTHR12106">
    <property type="entry name" value="SORTILIN RELATED"/>
    <property type="match status" value="1"/>
</dbReference>
<dbReference type="InterPro" id="IPR050310">
    <property type="entry name" value="VPS10-sortilin"/>
</dbReference>
<name>A0A061QZD8_9CHLO</name>
<keyword evidence="6" id="KW-0732">Signal</keyword>
<dbReference type="GO" id="GO:0016787">
    <property type="term" value="F:hydrolase activity"/>
    <property type="evidence" value="ECO:0007669"/>
    <property type="project" value="UniProtKB-KW"/>
</dbReference>
<dbReference type="AlphaFoldDB" id="A0A061QZD8"/>
<keyword evidence="5" id="KW-0812">Transmembrane</keyword>
<evidence type="ECO:0000256" key="6">
    <source>
        <dbReference type="SAM" id="SignalP"/>
    </source>
</evidence>
<dbReference type="GO" id="GO:0005794">
    <property type="term" value="C:Golgi apparatus"/>
    <property type="evidence" value="ECO:0007669"/>
    <property type="project" value="TreeGrafter"/>
</dbReference>
<dbReference type="InterPro" id="IPR015943">
    <property type="entry name" value="WD40/YVTN_repeat-like_dom_sf"/>
</dbReference>
<sequence length="908" mass="101406">MRSSILFPLFLWLALACVVTNVQGSEGQAINQHESCGPLSSSPTISPVEVDSPVVDLRWIFPGEKAAKHEVDKVVLALTAGSHSLLGGRIYRSAEYGKPNTWKIIDEELRAALTEEERSAISPDAHELDIIDLHFRHESPHRMLLQGAGPYHWTTRDYGRAFRKVPSPGGVPGPNIRFRLHPTNPEYVLARVRSEGCGKASKDSECSVDLYVSTDFGESWTSLKANAKGRVSTFVDFDWAANLRADPAEANYRDETIFATIYEGDVKAPSGSWDERINFVRSDDFFASDFETNVKCGNAFEIAAGKIFLAVPSDCPWDSTGAKVPEGSRGPGDNAVVYVSEDYGETFAESCVPVKHLADKGYELRETHDKKGVYVLIDHDEEEMVESEAPVYNLYTCGAANATLFTLSLERVFSVNYFGIRLADWHRVEALPGIFITNQLEKGALTEKTAQEHNWQDFVESQITFNGGGHWQHLQAPDKFRRDECNLCTDTTNCHLHLHGASSWIGGSGGRPSVYSHASAPGIVMASGNTGNHLDWSPEYQCTWLSRDGGFTWEDVARGMFIYEYGDHGGLILMARHRNQGLPTNTLFYSHDQGLCWSSIHLSEALYLENIRVEPQGASHIFILHGEQCERVSDLTSQGFNCTYDTRAGAGSRKGVMYVIDFEEIHPEWSHCLSQDYEDWSPPVPELCLLGQNLTIERRKRGATCFNARGYERTKGSVQCACSQEDTECDYGFYRPDYHGICEMLEDISHQRSCPALEEGYKMSASHMRIIHGDQCADPRNLIPDMHDVPVHFGGDHHRSGRHRSGFGHFLLICLLLVLSFGLVFGLWFKFMASEDKRDTVVEVCGPVISFFRSLFGLCCDCFGRPRAANMGAAEYDAYFQPLAEEDGLTLDEHEARSPSLVKTDHTM</sequence>
<evidence type="ECO:0000256" key="5">
    <source>
        <dbReference type="SAM" id="Phobius"/>
    </source>
</evidence>
<reference evidence="8" key="1">
    <citation type="submission" date="2014-05" db="EMBL/GenBank/DDBJ databases">
        <title>The transcriptome of the halophilic microalga Tetraselmis sp. GSL018 isolated from the Great Salt Lake, Utah.</title>
        <authorList>
            <person name="Jinkerson R.E."/>
            <person name="D'Adamo S."/>
            <person name="Posewitz M.C."/>
        </authorList>
    </citation>
    <scope>NUCLEOTIDE SEQUENCE</scope>
    <source>
        <strain evidence="8">GSL018</strain>
    </source>
</reference>
<dbReference type="CDD" id="cd15482">
    <property type="entry name" value="Sialidase_non-viral"/>
    <property type="match status" value="1"/>
</dbReference>
<accession>A0A061QZD8</accession>
<feature type="transmembrane region" description="Helical" evidence="5">
    <location>
        <begin position="807"/>
        <end position="829"/>
    </location>
</feature>
<dbReference type="Gene3D" id="2.130.10.10">
    <property type="entry name" value="YVTN repeat-like/Quinoprotein amine dehydrogenase"/>
    <property type="match status" value="1"/>
</dbReference>
<dbReference type="SMART" id="SM00602">
    <property type="entry name" value="VPS10"/>
    <property type="match status" value="1"/>
</dbReference>
<evidence type="ECO:0000313" key="8">
    <source>
        <dbReference type="EMBL" id="JAC63844.1"/>
    </source>
</evidence>
<dbReference type="SUPFAM" id="SSF110296">
    <property type="entry name" value="Oligoxyloglucan reducing end-specific cellobiohydrolase"/>
    <property type="match status" value="1"/>
</dbReference>
<dbReference type="Pfam" id="PF15902">
    <property type="entry name" value="Sortilin-Vps10"/>
    <property type="match status" value="1"/>
</dbReference>
<evidence type="ECO:0000256" key="1">
    <source>
        <dbReference type="ARBA" id="ARBA00004370"/>
    </source>
</evidence>
<protein>
    <submittedName>
        <fullName evidence="8">Oligoxyloglucan reducing end-specific cellobiohydrolase</fullName>
    </submittedName>
</protein>
<evidence type="ECO:0000256" key="4">
    <source>
        <dbReference type="ARBA" id="ARBA00023180"/>
    </source>
</evidence>
<feature type="domain" description="VPS10" evidence="7">
    <location>
        <begin position="83"/>
        <end position="798"/>
    </location>
</feature>
<dbReference type="GO" id="GO:0016020">
    <property type="term" value="C:membrane"/>
    <property type="evidence" value="ECO:0007669"/>
    <property type="project" value="UniProtKB-SubCell"/>
</dbReference>
<feature type="chain" id="PRO_5030002135" evidence="6">
    <location>
        <begin position="25"/>
        <end position="908"/>
    </location>
</feature>
<feature type="signal peptide" evidence="6">
    <location>
        <begin position="1"/>
        <end position="24"/>
    </location>
</feature>